<name>A0AAW0AJM5_9AGAR</name>
<feature type="signal peptide" evidence="1">
    <location>
        <begin position="1"/>
        <end position="20"/>
    </location>
</feature>
<protein>
    <submittedName>
        <fullName evidence="2">Uncharacterized protein</fullName>
    </submittedName>
</protein>
<sequence>MRYVPRACEILLALILGGGGFRGRDGLDAWMPILAEHGVAGWSGEVVSFQANIFHRCQVYDGMDIYIGPDPTKILNLAWWYPRFTEFSSTAVCVFPLVSSFAFIVPLSNLEISMIPISDAIHIQVVRRPLGLPTLTRLKYMHLGFLDL</sequence>
<dbReference type="AlphaFoldDB" id="A0AAW0AJM5"/>
<organism evidence="2 3">
    <name type="scientific">Favolaschia claudopus</name>
    <dbReference type="NCBI Taxonomy" id="2862362"/>
    <lineage>
        <taxon>Eukaryota</taxon>
        <taxon>Fungi</taxon>
        <taxon>Dikarya</taxon>
        <taxon>Basidiomycota</taxon>
        <taxon>Agaricomycotina</taxon>
        <taxon>Agaricomycetes</taxon>
        <taxon>Agaricomycetidae</taxon>
        <taxon>Agaricales</taxon>
        <taxon>Marasmiineae</taxon>
        <taxon>Mycenaceae</taxon>
        <taxon>Favolaschia</taxon>
    </lineage>
</organism>
<feature type="chain" id="PRO_5043844236" evidence="1">
    <location>
        <begin position="21"/>
        <end position="148"/>
    </location>
</feature>
<evidence type="ECO:0000256" key="1">
    <source>
        <dbReference type="SAM" id="SignalP"/>
    </source>
</evidence>
<reference evidence="2 3" key="1">
    <citation type="journal article" date="2024" name="J Genomics">
        <title>Draft genome sequencing and assembly of Favolaschia claudopus CIRM-BRFM 2984 isolated from oak limbs.</title>
        <authorList>
            <person name="Navarro D."/>
            <person name="Drula E."/>
            <person name="Chaduli D."/>
            <person name="Cazenave R."/>
            <person name="Ahrendt S."/>
            <person name="Wang J."/>
            <person name="Lipzen A."/>
            <person name="Daum C."/>
            <person name="Barry K."/>
            <person name="Grigoriev I.V."/>
            <person name="Favel A."/>
            <person name="Rosso M.N."/>
            <person name="Martin F."/>
        </authorList>
    </citation>
    <scope>NUCLEOTIDE SEQUENCE [LARGE SCALE GENOMIC DNA]</scope>
    <source>
        <strain evidence="2 3">CIRM-BRFM 2984</strain>
    </source>
</reference>
<dbReference type="Proteomes" id="UP001362999">
    <property type="component" value="Unassembled WGS sequence"/>
</dbReference>
<dbReference type="EMBL" id="JAWWNJ010000061">
    <property type="protein sequence ID" value="KAK7013117.1"/>
    <property type="molecule type" value="Genomic_DNA"/>
</dbReference>
<keyword evidence="3" id="KW-1185">Reference proteome</keyword>
<evidence type="ECO:0000313" key="3">
    <source>
        <dbReference type="Proteomes" id="UP001362999"/>
    </source>
</evidence>
<keyword evidence="1" id="KW-0732">Signal</keyword>
<accession>A0AAW0AJM5</accession>
<proteinExistence type="predicted"/>
<comment type="caution">
    <text evidence="2">The sequence shown here is derived from an EMBL/GenBank/DDBJ whole genome shotgun (WGS) entry which is preliminary data.</text>
</comment>
<gene>
    <name evidence="2" type="ORF">R3P38DRAFT_3008561</name>
</gene>
<evidence type="ECO:0000313" key="2">
    <source>
        <dbReference type="EMBL" id="KAK7013117.1"/>
    </source>
</evidence>